<dbReference type="RefSeq" id="WP_090727747.1">
    <property type="nucleotide sequence ID" value="NZ_FOOU01000006.1"/>
</dbReference>
<dbReference type="InterPro" id="IPR029787">
    <property type="entry name" value="Nucleotide_cyclase"/>
</dbReference>
<sequence>MTLKNNWIKKAIPFLTVIFLLFSMMMLWSFYLLNNGNYFHQLNIRHYKYTNELNELISVPRKVVSAEDPLNINQIREAIIKIREQPIECLSIISHSNQLLMNLMGTEAVITLCENDIKSADETLDALTRYENDTISIQVLQNQLVKALSEFSNNSAEFEEPVEKITNFIETTTIWLIILSSALVLFITMFISRAVSAVLTNREAAMEALAQSEELNKQLAYKDTLTGLPNRNVLENTINTAIAKSVRNNSQFAVMFIDLDQFKDVNDTLGHTVGDELLVEMANRIAHTVREPDLVVRFGGDEFVAVTDCFEYIETIDSIAHRIIDAISKPIRLDDSETYITASIGIACYPKNGGNSTSLLKHADTAMYQAKNAGRNQFQAYDKLSASKQNRKLDLVKQLHHAINNNEISLVYQPVVKLSDGRIVGSEALLRWTNENNEIIGPDEFIPIAEHSGQIINIGNWVIQQACQQCKIWREAGAVNHAMAINVSSYQLKDPKFSKRLSDILTALSLPAECIHIEITENIAITEDQVCVATLHELAELGTRLLLDDFGTGYSCLSYLKDLPFNVLKIDRSFMPANNTIASTIIAMGHELNMEIIAEGIETQSCYEFLKNLNCQYGQGSLFQKPVPPSEFDIFKQFRFHSEKTNLK</sequence>
<dbReference type="SUPFAM" id="SSF141868">
    <property type="entry name" value="EAL domain-like"/>
    <property type="match status" value="1"/>
</dbReference>
<dbReference type="SUPFAM" id="SSF55073">
    <property type="entry name" value="Nucleotide cyclase"/>
    <property type="match status" value="1"/>
</dbReference>
<dbReference type="Proteomes" id="UP000198623">
    <property type="component" value="Unassembled WGS sequence"/>
</dbReference>
<dbReference type="InterPro" id="IPR000160">
    <property type="entry name" value="GGDEF_dom"/>
</dbReference>
<dbReference type="SMART" id="SM00267">
    <property type="entry name" value="GGDEF"/>
    <property type="match status" value="1"/>
</dbReference>
<feature type="domain" description="GGDEF" evidence="4">
    <location>
        <begin position="250"/>
        <end position="383"/>
    </location>
</feature>
<keyword evidence="2" id="KW-0472">Membrane</keyword>
<dbReference type="PROSITE" id="PS50883">
    <property type="entry name" value="EAL"/>
    <property type="match status" value="1"/>
</dbReference>
<reference evidence="6" key="1">
    <citation type="submission" date="2016-10" db="EMBL/GenBank/DDBJ databases">
        <authorList>
            <person name="Varghese N."/>
            <person name="Submissions S."/>
        </authorList>
    </citation>
    <scope>NUCLEOTIDE SEQUENCE [LARGE SCALE GENOMIC DNA]</scope>
    <source>
        <strain evidence="6">CGMCC 1.10971</strain>
    </source>
</reference>
<dbReference type="GO" id="GO:0003824">
    <property type="term" value="F:catalytic activity"/>
    <property type="evidence" value="ECO:0007669"/>
    <property type="project" value="UniProtKB-ARBA"/>
</dbReference>
<dbReference type="EMBL" id="FOOU01000006">
    <property type="protein sequence ID" value="SFG39448.1"/>
    <property type="molecule type" value="Genomic_DNA"/>
</dbReference>
<evidence type="ECO:0000313" key="6">
    <source>
        <dbReference type="Proteomes" id="UP000198623"/>
    </source>
</evidence>
<proteinExistence type="predicted"/>
<accession>A0A1I2RFU4</accession>
<dbReference type="OrthoDB" id="9176779at2"/>
<keyword evidence="6" id="KW-1185">Reference proteome</keyword>
<keyword evidence="2" id="KW-0812">Transmembrane</keyword>
<dbReference type="PROSITE" id="PS50887">
    <property type="entry name" value="GGDEF"/>
    <property type="match status" value="1"/>
</dbReference>
<dbReference type="CDD" id="cd01949">
    <property type="entry name" value="GGDEF"/>
    <property type="match status" value="1"/>
</dbReference>
<feature type="transmembrane region" description="Helical" evidence="2">
    <location>
        <begin position="174"/>
        <end position="192"/>
    </location>
</feature>
<dbReference type="InterPro" id="IPR052155">
    <property type="entry name" value="Biofilm_reg_signaling"/>
</dbReference>
<dbReference type="Pfam" id="PF00563">
    <property type="entry name" value="EAL"/>
    <property type="match status" value="1"/>
</dbReference>
<dbReference type="InterPro" id="IPR035919">
    <property type="entry name" value="EAL_sf"/>
</dbReference>
<evidence type="ECO:0000256" key="2">
    <source>
        <dbReference type="SAM" id="Phobius"/>
    </source>
</evidence>
<comment type="cofactor">
    <cofactor evidence="1">
        <name>Mg(2+)</name>
        <dbReference type="ChEBI" id="CHEBI:18420"/>
    </cofactor>
</comment>
<dbReference type="FunFam" id="3.30.70.270:FF:000001">
    <property type="entry name" value="Diguanylate cyclase domain protein"/>
    <property type="match status" value="1"/>
</dbReference>
<evidence type="ECO:0000256" key="1">
    <source>
        <dbReference type="ARBA" id="ARBA00001946"/>
    </source>
</evidence>
<organism evidence="5 6">
    <name type="scientific">Neptunomonas qingdaonensis</name>
    <dbReference type="NCBI Taxonomy" id="1045558"/>
    <lineage>
        <taxon>Bacteria</taxon>
        <taxon>Pseudomonadati</taxon>
        <taxon>Pseudomonadota</taxon>
        <taxon>Gammaproteobacteria</taxon>
        <taxon>Oceanospirillales</taxon>
        <taxon>Oceanospirillaceae</taxon>
        <taxon>Neptunomonas</taxon>
    </lineage>
</organism>
<dbReference type="Pfam" id="PF00990">
    <property type="entry name" value="GGDEF"/>
    <property type="match status" value="1"/>
</dbReference>
<dbReference type="STRING" id="1045558.SAMN05216175_10698"/>
<dbReference type="PANTHER" id="PTHR44757:SF2">
    <property type="entry name" value="BIOFILM ARCHITECTURE MAINTENANCE PROTEIN MBAA"/>
    <property type="match status" value="1"/>
</dbReference>
<evidence type="ECO:0000259" key="4">
    <source>
        <dbReference type="PROSITE" id="PS50887"/>
    </source>
</evidence>
<evidence type="ECO:0000313" key="5">
    <source>
        <dbReference type="EMBL" id="SFG39448.1"/>
    </source>
</evidence>
<name>A0A1I2RFU4_9GAMM</name>
<dbReference type="Gene3D" id="3.20.20.450">
    <property type="entry name" value="EAL domain"/>
    <property type="match status" value="1"/>
</dbReference>
<protein>
    <submittedName>
        <fullName evidence="5">Diguanylate cyclase (GGDEF) domain-containing protein</fullName>
    </submittedName>
</protein>
<keyword evidence="2" id="KW-1133">Transmembrane helix</keyword>
<dbReference type="Gene3D" id="3.30.70.270">
    <property type="match status" value="1"/>
</dbReference>
<dbReference type="SMART" id="SM00052">
    <property type="entry name" value="EAL"/>
    <property type="match status" value="1"/>
</dbReference>
<dbReference type="InterPro" id="IPR043128">
    <property type="entry name" value="Rev_trsase/Diguanyl_cyclase"/>
</dbReference>
<gene>
    <name evidence="5" type="ORF">SAMN05216175_10698</name>
</gene>
<dbReference type="NCBIfam" id="TIGR00254">
    <property type="entry name" value="GGDEF"/>
    <property type="match status" value="1"/>
</dbReference>
<feature type="transmembrane region" description="Helical" evidence="2">
    <location>
        <begin position="12"/>
        <end position="33"/>
    </location>
</feature>
<feature type="domain" description="EAL" evidence="3">
    <location>
        <begin position="392"/>
        <end position="640"/>
    </location>
</feature>
<dbReference type="PANTHER" id="PTHR44757">
    <property type="entry name" value="DIGUANYLATE CYCLASE DGCP"/>
    <property type="match status" value="1"/>
</dbReference>
<evidence type="ECO:0000259" key="3">
    <source>
        <dbReference type="PROSITE" id="PS50883"/>
    </source>
</evidence>
<dbReference type="CDD" id="cd01948">
    <property type="entry name" value="EAL"/>
    <property type="match status" value="1"/>
</dbReference>
<dbReference type="AlphaFoldDB" id="A0A1I2RFU4"/>
<dbReference type="InterPro" id="IPR001633">
    <property type="entry name" value="EAL_dom"/>
</dbReference>